<dbReference type="PROSITE" id="PS50109">
    <property type="entry name" value="HIS_KIN"/>
    <property type="match status" value="1"/>
</dbReference>
<keyword evidence="25" id="KW-1185">Reference proteome</keyword>
<keyword evidence="15" id="KW-0408">Iron</keyword>
<keyword evidence="21" id="KW-0175">Coiled coil</keyword>
<comment type="cofactor">
    <cofactor evidence="2">
        <name>[4Fe-4S] cluster</name>
        <dbReference type="ChEBI" id="CHEBI:49883"/>
    </cofactor>
</comment>
<keyword evidence="8" id="KW-0004">4Fe-4S</keyword>
<dbReference type="InterPro" id="IPR036890">
    <property type="entry name" value="HATPase_C_sf"/>
</dbReference>
<dbReference type="InterPro" id="IPR011712">
    <property type="entry name" value="Sig_transdc_His_kin_sub3_dim/P"/>
</dbReference>
<evidence type="ECO:0000313" key="25">
    <source>
        <dbReference type="Proteomes" id="UP000520814"/>
    </source>
</evidence>
<dbReference type="InterPro" id="IPR003594">
    <property type="entry name" value="HATPase_dom"/>
</dbReference>
<dbReference type="SMART" id="SM00387">
    <property type="entry name" value="HATPase_c"/>
    <property type="match status" value="1"/>
</dbReference>
<evidence type="ECO:0000256" key="14">
    <source>
        <dbReference type="ARBA" id="ARBA00022989"/>
    </source>
</evidence>
<dbReference type="GO" id="GO:0005886">
    <property type="term" value="C:plasma membrane"/>
    <property type="evidence" value="ECO:0007669"/>
    <property type="project" value="UniProtKB-SubCell"/>
</dbReference>
<evidence type="ECO:0000256" key="17">
    <source>
        <dbReference type="ARBA" id="ARBA00023014"/>
    </source>
</evidence>
<protein>
    <recommendedName>
        <fullName evidence="6">Oxygen sensor histidine kinase NreB</fullName>
        <ecNumber evidence="5">2.7.13.3</ecNumber>
    </recommendedName>
    <alternativeName>
        <fullName evidence="20">Nitrogen regulation protein B</fullName>
    </alternativeName>
</protein>
<dbReference type="EC" id="2.7.13.3" evidence="5"/>
<evidence type="ECO:0000256" key="4">
    <source>
        <dbReference type="ARBA" id="ARBA00004651"/>
    </source>
</evidence>
<evidence type="ECO:0000256" key="3">
    <source>
        <dbReference type="ARBA" id="ARBA00004496"/>
    </source>
</evidence>
<comment type="function">
    <text evidence="19">Member of the two-component regulatory system NreB/NreC involved in the control of dissimilatory nitrate/nitrite reduction in response to oxygen. NreB functions as a direct oxygen sensor histidine kinase which is autophosphorylated, in the absence of oxygen, probably at the conserved histidine residue, and transfers its phosphate group probably to a conserved aspartate residue of NreC. NreB/NreC activates the expression of the nitrate (narGHJI) and nitrite (nir) reductase operons, as well as the putative nitrate transporter gene narT.</text>
</comment>
<evidence type="ECO:0000256" key="13">
    <source>
        <dbReference type="ARBA" id="ARBA00022777"/>
    </source>
</evidence>
<evidence type="ECO:0000259" key="23">
    <source>
        <dbReference type="PROSITE" id="PS50109"/>
    </source>
</evidence>
<evidence type="ECO:0000256" key="20">
    <source>
        <dbReference type="ARBA" id="ARBA00030800"/>
    </source>
</evidence>
<dbReference type="CDD" id="cd16917">
    <property type="entry name" value="HATPase_UhpB-NarQ-NarX-like"/>
    <property type="match status" value="1"/>
</dbReference>
<gene>
    <name evidence="24" type="ORF">HNQ39_005211</name>
</gene>
<dbReference type="GO" id="GO:0046983">
    <property type="term" value="F:protein dimerization activity"/>
    <property type="evidence" value="ECO:0007669"/>
    <property type="project" value="InterPro"/>
</dbReference>
<feature type="transmembrane region" description="Helical" evidence="22">
    <location>
        <begin position="82"/>
        <end position="103"/>
    </location>
</feature>
<evidence type="ECO:0000313" key="24">
    <source>
        <dbReference type="EMBL" id="MBB6053377.1"/>
    </source>
</evidence>
<evidence type="ECO:0000256" key="18">
    <source>
        <dbReference type="ARBA" id="ARBA00023136"/>
    </source>
</evidence>
<keyword evidence="10" id="KW-0808">Transferase</keyword>
<dbReference type="GO" id="GO:0046872">
    <property type="term" value="F:metal ion binding"/>
    <property type="evidence" value="ECO:0007669"/>
    <property type="project" value="UniProtKB-KW"/>
</dbReference>
<dbReference type="SUPFAM" id="SSF55874">
    <property type="entry name" value="ATPase domain of HSP90 chaperone/DNA topoisomerase II/histidine kinase"/>
    <property type="match status" value="1"/>
</dbReference>
<evidence type="ECO:0000256" key="5">
    <source>
        <dbReference type="ARBA" id="ARBA00012438"/>
    </source>
</evidence>
<keyword evidence="11 22" id="KW-0812">Transmembrane</keyword>
<dbReference type="Pfam" id="PF07730">
    <property type="entry name" value="HisKA_3"/>
    <property type="match status" value="1"/>
</dbReference>
<feature type="coiled-coil region" evidence="21">
    <location>
        <begin position="179"/>
        <end position="206"/>
    </location>
</feature>
<dbReference type="EMBL" id="JACHGW010000006">
    <property type="protein sequence ID" value="MBB6053377.1"/>
    <property type="molecule type" value="Genomic_DNA"/>
</dbReference>
<keyword evidence="18 22" id="KW-0472">Membrane</keyword>
<keyword evidence="17" id="KW-0411">Iron-sulfur</keyword>
<keyword evidence="16" id="KW-0902">Two-component regulatory system</keyword>
<dbReference type="RefSeq" id="WP_184203470.1">
    <property type="nucleotide sequence ID" value="NZ_JACHGW010000006.1"/>
</dbReference>
<evidence type="ECO:0000256" key="15">
    <source>
        <dbReference type="ARBA" id="ARBA00023004"/>
    </source>
</evidence>
<evidence type="ECO:0000256" key="12">
    <source>
        <dbReference type="ARBA" id="ARBA00022723"/>
    </source>
</evidence>
<evidence type="ECO:0000256" key="6">
    <source>
        <dbReference type="ARBA" id="ARBA00017322"/>
    </source>
</evidence>
<comment type="catalytic activity">
    <reaction evidence="1">
        <text>ATP + protein L-histidine = ADP + protein N-phospho-L-histidine.</text>
        <dbReference type="EC" id="2.7.13.3"/>
    </reaction>
</comment>
<dbReference type="GO" id="GO:0000155">
    <property type="term" value="F:phosphorelay sensor kinase activity"/>
    <property type="evidence" value="ECO:0007669"/>
    <property type="project" value="InterPro"/>
</dbReference>
<dbReference type="InterPro" id="IPR050482">
    <property type="entry name" value="Sensor_HK_TwoCompSys"/>
</dbReference>
<evidence type="ECO:0000256" key="1">
    <source>
        <dbReference type="ARBA" id="ARBA00000085"/>
    </source>
</evidence>
<evidence type="ECO:0000256" key="8">
    <source>
        <dbReference type="ARBA" id="ARBA00022485"/>
    </source>
</evidence>
<evidence type="ECO:0000256" key="10">
    <source>
        <dbReference type="ARBA" id="ARBA00022679"/>
    </source>
</evidence>
<dbReference type="Pfam" id="PF02518">
    <property type="entry name" value="HATPase_c"/>
    <property type="match status" value="1"/>
</dbReference>
<comment type="subcellular location">
    <subcellularLocation>
        <location evidence="4">Cell membrane</location>
        <topology evidence="4">Multi-pass membrane protein</topology>
    </subcellularLocation>
    <subcellularLocation>
        <location evidence="3">Cytoplasm</location>
    </subcellularLocation>
</comment>
<evidence type="ECO:0000256" key="2">
    <source>
        <dbReference type="ARBA" id="ARBA00001966"/>
    </source>
</evidence>
<proteinExistence type="predicted"/>
<feature type="transmembrane region" description="Helical" evidence="22">
    <location>
        <begin position="21"/>
        <end position="40"/>
    </location>
</feature>
<accession>A0A7W9SV33</accession>
<evidence type="ECO:0000256" key="11">
    <source>
        <dbReference type="ARBA" id="ARBA00022692"/>
    </source>
</evidence>
<sequence>MRTLTHRAQRLSVRVRRNPNGVYWACVVGIVAWAFARASGVDRAAPPIQLEPFLGVLTLVMVNLAVRNWASARRDQQGIAARVYYSLGWLFVSVDLICIALGLRFSGGLQSAIWVVAFVVLAGETLLENRVEATITRSGACLALFLGTVPSPSSTPDWAAYALEMVVRMGLLLAVSSVVRRLRERSEQVSAELANLKSELELTEQRSSLSREVHDGVGNSLAAAVMRLELAARVREKADASDPTIVILKDEAQTLREAMQQVRDWTFFNRPWSTEVSLAAEAERLSRRTGLPIKTEGSDLLSGLPEQVRLSVLRVAQEGLINAAKHAIGATQASVTVTRDPKTLTLVVADDGPGFDVAELGSGIGLMSMRERAEGQGGELVIESAPGEGTRIRLRLPLK</sequence>
<evidence type="ECO:0000256" key="7">
    <source>
        <dbReference type="ARBA" id="ARBA00022475"/>
    </source>
</evidence>
<name>A0A7W9SV33_ARMRO</name>
<comment type="caution">
    <text evidence="24">The sequence shown here is derived from an EMBL/GenBank/DDBJ whole genome shotgun (WGS) entry which is preliminary data.</text>
</comment>
<dbReference type="InterPro" id="IPR004358">
    <property type="entry name" value="Sig_transdc_His_kin-like_C"/>
</dbReference>
<keyword evidence="13 24" id="KW-0418">Kinase</keyword>
<dbReference type="Gene3D" id="1.20.5.1930">
    <property type="match status" value="1"/>
</dbReference>
<dbReference type="PANTHER" id="PTHR24421">
    <property type="entry name" value="NITRATE/NITRITE SENSOR PROTEIN NARX-RELATED"/>
    <property type="match status" value="1"/>
</dbReference>
<keyword evidence="14 22" id="KW-1133">Transmembrane helix</keyword>
<keyword evidence="7" id="KW-1003">Cell membrane</keyword>
<feature type="domain" description="Histidine kinase" evidence="23">
    <location>
        <begin position="312"/>
        <end position="399"/>
    </location>
</feature>
<evidence type="ECO:0000256" key="22">
    <source>
        <dbReference type="SAM" id="Phobius"/>
    </source>
</evidence>
<dbReference type="PRINTS" id="PR00344">
    <property type="entry name" value="BCTRLSENSOR"/>
</dbReference>
<evidence type="ECO:0000256" key="16">
    <source>
        <dbReference type="ARBA" id="ARBA00023012"/>
    </source>
</evidence>
<dbReference type="GO" id="GO:0051539">
    <property type="term" value="F:4 iron, 4 sulfur cluster binding"/>
    <property type="evidence" value="ECO:0007669"/>
    <property type="project" value="UniProtKB-KW"/>
</dbReference>
<feature type="transmembrane region" description="Helical" evidence="22">
    <location>
        <begin position="52"/>
        <end position="70"/>
    </location>
</feature>
<dbReference type="AlphaFoldDB" id="A0A7W9SV33"/>
<dbReference type="Gene3D" id="3.30.565.10">
    <property type="entry name" value="Histidine kinase-like ATPase, C-terminal domain"/>
    <property type="match status" value="1"/>
</dbReference>
<keyword evidence="9" id="KW-0963">Cytoplasm</keyword>
<evidence type="ECO:0000256" key="19">
    <source>
        <dbReference type="ARBA" id="ARBA00024827"/>
    </source>
</evidence>
<reference evidence="24 25" key="1">
    <citation type="submission" date="2020-08" db="EMBL/GenBank/DDBJ databases">
        <title>Genomic Encyclopedia of Type Strains, Phase IV (KMG-IV): sequencing the most valuable type-strain genomes for metagenomic binning, comparative biology and taxonomic classification.</title>
        <authorList>
            <person name="Goeker M."/>
        </authorList>
    </citation>
    <scope>NUCLEOTIDE SEQUENCE [LARGE SCALE GENOMIC DNA]</scope>
    <source>
        <strain evidence="24 25">DSM 23562</strain>
    </source>
</reference>
<dbReference type="Proteomes" id="UP000520814">
    <property type="component" value="Unassembled WGS sequence"/>
</dbReference>
<evidence type="ECO:0000256" key="21">
    <source>
        <dbReference type="SAM" id="Coils"/>
    </source>
</evidence>
<keyword evidence="12" id="KW-0479">Metal-binding</keyword>
<dbReference type="InterPro" id="IPR005467">
    <property type="entry name" value="His_kinase_dom"/>
</dbReference>
<dbReference type="GO" id="GO:0005737">
    <property type="term" value="C:cytoplasm"/>
    <property type="evidence" value="ECO:0007669"/>
    <property type="project" value="UniProtKB-SubCell"/>
</dbReference>
<dbReference type="PANTHER" id="PTHR24421:SF37">
    <property type="entry name" value="SENSOR HISTIDINE KINASE NARS"/>
    <property type="match status" value="1"/>
</dbReference>
<organism evidence="24 25">
    <name type="scientific">Armatimonas rosea</name>
    <dbReference type="NCBI Taxonomy" id="685828"/>
    <lineage>
        <taxon>Bacteria</taxon>
        <taxon>Bacillati</taxon>
        <taxon>Armatimonadota</taxon>
        <taxon>Armatimonadia</taxon>
        <taxon>Armatimonadales</taxon>
        <taxon>Armatimonadaceae</taxon>
        <taxon>Armatimonas</taxon>
    </lineage>
</organism>
<evidence type="ECO:0000256" key="9">
    <source>
        <dbReference type="ARBA" id="ARBA00022490"/>
    </source>
</evidence>